<keyword evidence="7 12" id="KW-1133">Transmembrane helix</keyword>
<feature type="binding site" evidence="10">
    <location>
        <position position="122"/>
    </location>
    <ligand>
        <name>a ubiquinone</name>
        <dbReference type="ChEBI" id="CHEBI:16389"/>
        <note>ligand shared with IP/SDHB</note>
    </ligand>
</feature>
<evidence type="ECO:0000256" key="8">
    <source>
        <dbReference type="ARBA" id="ARBA00023128"/>
    </source>
</evidence>
<comment type="similarity">
    <text evidence="2 12">Belongs to the CybS family.</text>
</comment>
<protein>
    <recommendedName>
        <fullName evidence="12">Succinate dehydrogenase [ubiquinone] cytochrome b small subunit</fullName>
    </recommendedName>
</protein>
<evidence type="ECO:0000256" key="1">
    <source>
        <dbReference type="ARBA" id="ARBA00004448"/>
    </source>
</evidence>
<comment type="function">
    <text evidence="12">Membrane-anchoring subunit of succinate dehydrogenase (SDH) that is involved in complex II of the mitochondrial electron transport chain and is responsible for transferring electrons from succinate to ubiquinone (coenzyme Q).</text>
</comment>
<evidence type="ECO:0000313" key="13">
    <source>
        <dbReference type="EMBL" id="CAD7251616.1"/>
    </source>
</evidence>
<organism evidence="13">
    <name type="scientific">Darwinula stevensoni</name>
    <dbReference type="NCBI Taxonomy" id="69355"/>
    <lineage>
        <taxon>Eukaryota</taxon>
        <taxon>Metazoa</taxon>
        <taxon>Ecdysozoa</taxon>
        <taxon>Arthropoda</taxon>
        <taxon>Crustacea</taxon>
        <taxon>Oligostraca</taxon>
        <taxon>Ostracoda</taxon>
        <taxon>Podocopa</taxon>
        <taxon>Podocopida</taxon>
        <taxon>Darwinulocopina</taxon>
        <taxon>Darwinuloidea</taxon>
        <taxon>Darwinulidae</taxon>
        <taxon>Darwinula</taxon>
    </lineage>
</organism>
<evidence type="ECO:0000256" key="12">
    <source>
        <dbReference type="RuleBase" id="RU364031"/>
    </source>
</evidence>
<dbReference type="EMBL" id="LR903188">
    <property type="protein sequence ID" value="CAD7251616.1"/>
    <property type="molecule type" value="Genomic_DNA"/>
</dbReference>
<feature type="transmembrane region" description="Helical" evidence="12">
    <location>
        <begin position="101"/>
        <end position="123"/>
    </location>
</feature>
<evidence type="ECO:0000256" key="6">
    <source>
        <dbReference type="ARBA" id="ARBA00022946"/>
    </source>
</evidence>
<keyword evidence="14" id="KW-1185">Reference proteome</keyword>
<dbReference type="PANTHER" id="PTHR13337:SF2">
    <property type="entry name" value="SUCCINATE DEHYDROGENASE [UBIQUINONE] CYTOCHROME B SMALL SUBUNIT, MITOCHONDRIAL"/>
    <property type="match status" value="1"/>
</dbReference>
<evidence type="ECO:0000256" key="3">
    <source>
        <dbReference type="ARBA" id="ARBA00022448"/>
    </source>
</evidence>
<proteinExistence type="inferred from homology"/>
<dbReference type="Gene3D" id="1.20.1300.10">
    <property type="entry name" value="Fumarate reductase/succinate dehydrogenase, transmembrane subunit"/>
    <property type="match status" value="1"/>
</dbReference>
<dbReference type="OrthoDB" id="18577at2759"/>
<evidence type="ECO:0000256" key="5">
    <source>
        <dbReference type="ARBA" id="ARBA00022792"/>
    </source>
</evidence>
<evidence type="ECO:0000256" key="2">
    <source>
        <dbReference type="ARBA" id="ARBA00007294"/>
    </source>
</evidence>
<reference evidence="13" key="1">
    <citation type="submission" date="2020-11" db="EMBL/GenBank/DDBJ databases">
        <authorList>
            <person name="Tran Van P."/>
        </authorList>
    </citation>
    <scope>NUCLEOTIDE SEQUENCE</scope>
</reference>
<keyword evidence="11 12" id="KW-0479">Metal-binding</keyword>
<evidence type="ECO:0000256" key="11">
    <source>
        <dbReference type="PIRSR" id="PIRSR607992-2"/>
    </source>
</evidence>
<dbReference type="GO" id="GO:0048039">
    <property type="term" value="F:ubiquinone binding"/>
    <property type="evidence" value="ECO:0007669"/>
    <property type="project" value="TreeGrafter"/>
</dbReference>
<comment type="subcellular location">
    <subcellularLocation>
        <location evidence="1 12">Mitochondrion inner membrane</location>
        <topology evidence="1 12">Multi-pass membrane protein</topology>
    </subcellularLocation>
</comment>
<gene>
    <name evidence="13" type="ORF">DSTB1V02_LOCUS11378</name>
</gene>
<dbReference type="PANTHER" id="PTHR13337">
    <property type="entry name" value="SUCCINATE DEHYDROGENASE"/>
    <property type="match status" value="1"/>
</dbReference>
<keyword evidence="5 12" id="KW-0999">Mitochondrion inner membrane</keyword>
<evidence type="ECO:0000256" key="7">
    <source>
        <dbReference type="ARBA" id="ARBA00022989"/>
    </source>
</evidence>
<dbReference type="GO" id="GO:0005743">
    <property type="term" value="C:mitochondrial inner membrane"/>
    <property type="evidence" value="ECO:0007669"/>
    <property type="project" value="UniProtKB-SubCell"/>
</dbReference>
<keyword evidence="11" id="KW-0408">Iron</keyword>
<dbReference type="GO" id="GO:0046872">
    <property type="term" value="F:metal ion binding"/>
    <property type="evidence" value="ECO:0007669"/>
    <property type="project" value="UniProtKB-KW"/>
</dbReference>
<evidence type="ECO:0000256" key="9">
    <source>
        <dbReference type="ARBA" id="ARBA00023136"/>
    </source>
</evidence>
<comment type="caution">
    <text evidence="12">Lacks conserved residue(s) required for the propagation of feature annotation.</text>
</comment>
<keyword evidence="6 12" id="KW-0809">Transit peptide</keyword>
<evidence type="ECO:0000256" key="10">
    <source>
        <dbReference type="PIRSR" id="PIRSR607992-1"/>
    </source>
</evidence>
<name>A0A7R9ACL9_9CRUS</name>
<dbReference type="AlphaFoldDB" id="A0A7R9ACL9"/>
<dbReference type="InterPro" id="IPR007992">
    <property type="entry name" value="CybS"/>
</dbReference>
<feature type="transmembrane region" description="Helical" evidence="12">
    <location>
        <begin position="135"/>
        <end position="155"/>
    </location>
</feature>
<keyword evidence="8 12" id="KW-0496">Mitochondrion</keyword>
<dbReference type="CDD" id="cd03496">
    <property type="entry name" value="SQR_TypeC_CybS"/>
    <property type="match status" value="1"/>
</dbReference>
<keyword evidence="4 12" id="KW-0812">Transmembrane</keyword>
<feature type="binding site" description="axial binding residue" evidence="11">
    <location>
        <position position="110"/>
    </location>
    <ligand>
        <name>heme b</name>
        <dbReference type="ChEBI" id="CHEBI:60344"/>
        <note>ligand shared with SDHC</note>
    </ligand>
    <ligandPart>
        <name>Fe</name>
        <dbReference type="ChEBI" id="CHEBI:18248"/>
    </ligandPart>
</feature>
<dbReference type="GO" id="GO:0006121">
    <property type="term" value="P:mitochondrial electron transport, succinate to ubiquinone"/>
    <property type="evidence" value="ECO:0007669"/>
    <property type="project" value="TreeGrafter"/>
</dbReference>
<dbReference type="InterPro" id="IPR034804">
    <property type="entry name" value="SQR/QFR_C/D"/>
</dbReference>
<keyword evidence="9 12" id="KW-0472">Membrane</keyword>
<keyword evidence="12" id="KW-0349">Heme</keyword>
<keyword evidence="12" id="KW-0249">Electron transport</keyword>
<sequence length="170" mass="18644">MALLLRTLGSSQAARNAVSFSKFYQGPLKSCGTLSAVVSSKSLIPANGIHISKMVASSSASTAAHGGHNHGLHWSIERVVSVSLLGLLPTCAFFYHPAMDYIMSLFLCLHSHWGLHGIVVDYIRPKLFGGFATFAEYFIYVFSFLAFGSIMYFNYTDVGLIPAVKMLWRL</sequence>
<keyword evidence="3 12" id="KW-0813">Transport</keyword>
<evidence type="ECO:0000313" key="14">
    <source>
        <dbReference type="Proteomes" id="UP000677054"/>
    </source>
</evidence>
<evidence type="ECO:0000256" key="4">
    <source>
        <dbReference type="ARBA" id="ARBA00022692"/>
    </source>
</evidence>
<keyword evidence="12" id="KW-0816">Tricarboxylic acid cycle</keyword>
<dbReference type="GO" id="GO:0020037">
    <property type="term" value="F:heme binding"/>
    <property type="evidence" value="ECO:0007669"/>
    <property type="project" value="TreeGrafter"/>
</dbReference>
<dbReference type="EMBL" id="CAJPEV010003671">
    <property type="protein sequence ID" value="CAG0900301.1"/>
    <property type="molecule type" value="Genomic_DNA"/>
</dbReference>
<dbReference type="Pfam" id="PF05328">
    <property type="entry name" value="CybS"/>
    <property type="match status" value="1"/>
</dbReference>
<dbReference type="GO" id="GO:0006099">
    <property type="term" value="P:tricarboxylic acid cycle"/>
    <property type="evidence" value="ECO:0007669"/>
    <property type="project" value="UniProtKB-KW"/>
</dbReference>
<accession>A0A7R9ACL9</accession>
<dbReference type="Proteomes" id="UP000677054">
    <property type="component" value="Unassembled WGS sequence"/>
</dbReference>